<feature type="transmembrane region" description="Helical" evidence="1">
    <location>
        <begin position="12"/>
        <end position="29"/>
    </location>
</feature>
<dbReference type="EMBL" id="JBBPBN010000044">
    <property type="protein sequence ID" value="KAK8996519.1"/>
    <property type="molecule type" value="Genomic_DNA"/>
</dbReference>
<keyword evidence="3" id="KW-1185">Reference proteome</keyword>
<proteinExistence type="predicted"/>
<reference evidence="2 3" key="1">
    <citation type="journal article" date="2024" name="G3 (Bethesda)">
        <title>Genome assembly of Hibiscus sabdariffa L. provides insights into metabolisms of medicinal natural products.</title>
        <authorList>
            <person name="Kim T."/>
        </authorList>
    </citation>
    <scope>NUCLEOTIDE SEQUENCE [LARGE SCALE GENOMIC DNA]</scope>
    <source>
        <strain evidence="2">TK-2024</strain>
        <tissue evidence="2">Old leaves</tissue>
    </source>
</reference>
<keyword evidence="1" id="KW-0472">Membrane</keyword>
<keyword evidence="1" id="KW-1133">Transmembrane helix</keyword>
<gene>
    <name evidence="2" type="ORF">V6N11_081790</name>
</gene>
<comment type="caution">
    <text evidence="2">The sequence shown here is derived from an EMBL/GenBank/DDBJ whole genome shotgun (WGS) entry which is preliminary data.</text>
</comment>
<dbReference type="Proteomes" id="UP001396334">
    <property type="component" value="Unassembled WGS sequence"/>
</dbReference>
<organism evidence="2 3">
    <name type="scientific">Hibiscus sabdariffa</name>
    <name type="common">roselle</name>
    <dbReference type="NCBI Taxonomy" id="183260"/>
    <lineage>
        <taxon>Eukaryota</taxon>
        <taxon>Viridiplantae</taxon>
        <taxon>Streptophyta</taxon>
        <taxon>Embryophyta</taxon>
        <taxon>Tracheophyta</taxon>
        <taxon>Spermatophyta</taxon>
        <taxon>Magnoliopsida</taxon>
        <taxon>eudicotyledons</taxon>
        <taxon>Gunneridae</taxon>
        <taxon>Pentapetalae</taxon>
        <taxon>rosids</taxon>
        <taxon>malvids</taxon>
        <taxon>Malvales</taxon>
        <taxon>Malvaceae</taxon>
        <taxon>Malvoideae</taxon>
        <taxon>Hibiscus</taxon>
    </lineage>
</organism>
<evidence type="ECO:0000313" key="2">
    <source>
        <dbReference type="EMBL" id="KAK8996519.1"/>
    </source>
</evidence>
<keyword evidence="1" id="KW-0812">Transmembrane</keyword>
<accession>A0ABR2Q763</accession>
<evidence type="ECO:0000313" key="3">
    <source>
        <dbReference type="Proteomes" id="UP001396334"/>
    </source>
</evidence>
<name>A0ABR2Q763_9ROSI</name>
<sequence>MWQQCSKAMINEQVWLLSFFSFVYSLWLYRNEAIFKGAKIDVNHIFDLCVLRLSWWCKALWPDVTPAFTDVVASPIRLSSVQPRPKILEVHGWIAPVKGSVKFNSDGAVEGSYGEA</sequence>
<protein>
    <submittedName>
        <fullName evidence="2">Uncharacterized protein</fullName>
    </submittedName>
</protein>
<evidence type="ECO:0000256" key="1">
    <source>
        <dbReference type="SAM" id="Phobius"/>
    </source>
</evidence>